<accession>A0A366DKY5</accession>
<dbReference type="EMBL" id="QNRE01000005">
    <property type="protein sequence ID" value="RBO90747.1"/>
    <property type="molecule type" value="Genomic_DNA"/>
</dbReference>
<feature type="signal peptide" evidence="1">
    <location>
        <begin position="1"/>
        <end position="27"/>
    </location>
</feature>
<dbReference type="AlphaFoldDB" id="A0A366DKY5"/>
<evidence type="ECO:0000256" key="1">
    <source>
        <dbReference type="SAM" id="SignalP"/>
    </source>
</evidence>
<evidence type="ECO:0000313" key="2">
    <source>
        <dbReference type="EMBL" id="RBO90747.1"/>
    </source>
</evidence>
<reference evidence="2 3" key="1">
    <citation type="submission" date="2018-06" db="EMBL/GenBank/DDBJ databases">
        <title>Genomic Encyclopedia of Type Strains, Phase IV (KMG-IV): sequencing the most valuable type-strain genomes for metagenomic binning, comparative biology and taxonomic classification.</title>
        <authorList>
            <person name="Goeker M."/>
        </authorList>
    </citation>
    <scope>NUCLEOTIDE SEQUENCE [LARGE SCALE GENOMIC DNA]</scope>
    <source>
        <strain evidence="2 3">DSM 44599</strain>
    </source>
</reference>
<protein>
    <submittedName>
        <fullName evidence="2">Uncharacterized protein</fullName>
    </submittedName>
</protein>
<keyword evidence="3" id="KW-1185">Reference proteome</keyword>
<evidence type="ECO:0000313" key="3">
    <source>
        <dbReference type="Proteomes" id="UP000252586"/>
    </source>
</evidence>
<sequence length="74" mass="7300">MRCVASKIIATLAVSAAVGFAAAPASAVGLPLAPAAPHPVPVSDLVPETGSAGILNGLLCSLRTFSAELPCRMT</sequence>
<feature type="chain" id="PRO_5016924896" evidence="1">
    <location>
        <begin position="28"/>
        <end position="74"/>
    </location>
</feature>
<proteinExistence type="predicted"/>
<gene>
    <name evidence="2" type="ORF">DFR74_105149</name>
</gene>
<comment type="caution">
    <text evidence="2">The sequence shown here is derived from an EMBL/GenBank/DDBJ whole genome shotgun (WGS) entry which is preliminary data.</text>
</comment>
<name>A0A366DKY5_9NOCA</name>
<organism evidence="2 3">
    <name type="scientific">Nocardia puris</name>
    <dbReference type="NCBI Taxonomy" id="208602"/>
    <lineage>
        <taxon>Bacteria</taxon>
        <taxon>Bacillati</taxon>
        <taxon>Actinomycetota</taxon>
        <taxon>Actinomycetes</taxon>
        <taxon>Mycobacteriales</taxon>
        <taxon>Nocardiaceae</taxon>
        <taxon>Nocardia</taxon>
    </lineage>
</organism>
<keyword evidence="1" id="KW-0732">Signal</keyword>
<dbReference type="Proteomes" id="UP000252586">
    <property type="component" value="Unassembled WGS sequence"/>
</dbReference>